<dbReference type="Pfam" id="PF12937">
    <property type="entry name" value="F-box-like"/>
    <property type="match status" value="1"/>
</dbReference>
<evidence type="ECO:0008006" key="5">
    <source>
        <dbReference type="Google" id="ProtNLM"/>
    </source>
</evidence>
<dbReference type="Gene3D" id="1.20.1280.50">
    <property type="match status" value="1"/>
</dbReference>
<protein>
    <recommendedName>
        <fullName evidence="5">F-box domain-containing protein</fullName>
    </recommendedName>
</protein>
<name>A0AAF1B8P9_DAUCS</name>
<dbReference type="PANTHER" id="PTHR31672">
    <property type="entry name" value="BNACNNG10540D PROTEIN"/>
    <property type="match status" value="1"/>
</dbReference>
<gene>
    <name evidence="3" type="ORF">DCAR_0728293</name>
</gene>
<evidence type="ECO:0000313" key="3">
    <source>
        <dbReference type="EMBL" id="WOH08843.1"/>
    </source>
</evidence>
<accession>A0AAF1B8P9</accession>
<proteinExistence type="predicted"/>
<sequence>MDLPAEIVADILSRNPIKITVHCRCVCKTWRAMLLEAYFIDLHLSRSPIGLIIHHSNPPHETDNLKLGVLDDKTDHHDIHYDPLMRFDLGLGFECNVLLLSGTVNGLICLWNYHNFVGYITNPVTREYILLPDHKYDRTPFTIATHGFGYVEASNEYKVVSLYLEINMDMTVVDKSECKIYTLGTGMWRSLGHLPFSVISVRSGIYVCGNLHWLANDQNDACNEIVCTFDLEKELFHLIASAPLFYGMDDNDKDYRILGKLGGCLCIIDNTADSELSIWVMKDYGIKESWTKEIVIKDKPGWLQYEIVQPLISLKSGSILMVCYGHFLFTYCPESGAFQIIECGPKDAYDAMVYVPSFIRLKSFMLEKVLVF</sequence>
<dbReference type="InterPro" id="IPR050796">
    <property type="entry name" value="SCF_F-box_component"/>
</dbReference>
<evidence type="ECO:0000259" key="1">
    <source>
        <dbReference type="Pfam" id="PF08268"/>
    </source>
</evidence>
<evidence type="ECO:0000313" key="4">
    <source>
        <dbReference type="Proteomes" id="UP000077755"/>
    </source>
</evidence>
<dbReference type="InterPro" id="IPR036047">
    <property type="entry name" value="F-box-like_dom_sf"/>
</dbReference>
<dbReference type="EMBL" id="CP093349">
    <property type="protein sequence ID" value="WOH08843.1"/>
    <property type="molecule type" value="Genomic_DNA"/>
</dbReference>
<dbReference type="AlphaFoldDB" id="A0AAF1B8P9"/>
<feature type="domain" description="F-box" evidence="2">
    <location>
        <begin position="2"/>
        <end position="34"/>
    </location>
</feature>
<evidence type="ECO:0000259" key="2">
    <source>
        <dbReference type="Pfam" id="PF12937"/>
    </source>
</evidence>
<dbReference type="InterPro" id="IPR017451">
    <property type="entry name" value="F-box-assoc_interact_dom"/>
</dbReference>
<feature type="domain" description="F-box associated beta-propeller type 3" evidence="1">
    <location>
        <begin position="99"/>
        <end position="303"/>
    </location>
</feature>
<dbReference type="Proteomes" id="UP000077755">
    <property type="component" value="Chromosome 7"/>
</dbReference>
<dbReference type="InterPro" id="IPR013187">
    <property type="entry name" value="F-box-assoc_dom_typ3"/>
</dbReference>
<dbReference type="NCBIfam" id="TIGR01640">
    <property type="entry name" value="F_box_assoc_1"/>
    <property type="match status" value="1"/>
</dbReference>
<keyword evidence="4" id="KW-1185">Reference proteome</keyword>
<reference evidence="3" key="1">
    <citation type="journal article" date="2016" name="Nat. Genet.">
        <title>A high-quality carrot genome assembly provides new insights into carotenoid accumulation and asterid genome evolution.</title>
        <authorList>
            <person name="Iorizzo M."/>
            <person name="Ellison S."/>
            <person name="Senalik D."/>
            <person name="Zeng P."/>
            <person name="Satapoomin P."/>
            <person name="Huang J."/>
            <person name="Bowman M."/>
            <person name="Iovene M."/>
            <person name="Sanseverino W."/>
            <person name="Cavagnaro P."/>
            <person name="Yildiz M."/>
            <person name="Macko-Podgorni A."/>
            <person name="Moranska E."/>
            <person name="Grzebelus E."/>
            <person name="Grzebelus D."/>
            <person name="Ashrafi H."/>
            <person name="Zheng Z."/>
            <person name="Cheng S."/>
            <person name="Spooner D."/>
            <person name="Van Deynze A."/>
            <person name="Simon P."/>
        </authorList>
    </citation>
    <scope>NUCLEOTIDE SEQUENCE</scope>
    <source>
        <tissue evidence="3">Leaf</tissue>
    </source>
</reference>
<reference evidence="3" key="2">
    <citation type="submission" date="2022-03" db="EMBL/GenBank/DDBJ databases">
        <title>Draft title - Genomic analysis of global carrot germplasm unveils the trajectory of domestication and the origin of high carotenoid orange carrot.</title>
        <authorList>
            <person name="Iorizzo M."/>
            <person name="Ellison S."/>
            <person name="Senalik D."/>
            <person name="Macko-Podgorni A."/>
            <person name="Grzebelus D."/>
            <person name="Bostan H."/>
            <person name="Rolling W."/>
            <person name="Curaba J."/>
            <person name="Simon P."/>
        </authorList>
    </citation>
    <scope>NUCLEOTIDE SEQUENCE</scope>
    <source>
        <tissue evidence="3">Leaf</tissue>
    </source>
</reference>
<dbReference type="PANTHER" id="PTHR31672:SF13">
    <property type="entry name" value="F-BOX PROTEIN CPR30-LIKE"/>
    <property type="match status" value="1"/>
</dbReference>
<dbReference type="InterPro" id="IPR001810">
    <property type="entry name" value="F-box_dom"/>
</dbReference>
<dbReference type="SUPFAM" id="SSF81383">
    <property type="entry name" value="F-box domain"/>
    <property type="match status" value="1"/>
</dbReference>
<organism evidence="3 4">
    <name type="scientific">Daucus carota subsp. sativus</name>
    <name type="common">Carrot</name>
    <dbReference type="NCBI Taxonomy" id="79200"/>
    <lineage>
        <taxon>Eukaryota</taxon>
        <taxon>Viridiplantae</taxon>
        <taxon>Streptophyta</taxon>
        <taxon>Embryophyta</taxon>
        <taxon>Tracheophyta</taxon>
        <taxon>Spermatophyta</taxon>
        <taxon>Magnoliopsida</taxon>
        <taxon>eudicotyledons</taxon>
        <taxon>Gunneridae</taxon>
        <taxon>Pentapetalae</taxon>
        <taxon>asterids</taxon>
        <taxon>campanulids</taxon>
        <taxon>Apiales</taxon>
        <taxon>Apiaceae</taxon>
        <taxon>Apioideae</taxon>
        <taxon>Scandiceae</taxon>
        <taxon>Daucinae</taxon>
        <taxon>Daucus</taxon>
        <taxon>Daucus sect. Daucus</taxon>
    </lineage>
</organism>
<dbReference type="Pfam" id="PF08268">
    <property type="entry name" value="FBA_3"/>
    <property type="match status" value="1"/>
</dbReference>